<organism evidence="1 2">
    <name type="scientific">Jatropha curcas</name>
    <name type="common">Barbados nut</name>
    <dbReference type="NCBI Taxonomy" id="180498"/>
    <lineage>
        <taxon>Eukaryota</taxon>
        <taxon>Viridiplantae</taxon>
        <taxon>Streptophyta</taxon>
        <taxon>Embryophyta</taxon>
        <taxon>Tracheophyta</taxon>
        <taxon>Spermatophyta</taxon>
        <taxon>Magnoliopsida</taxon>
        <taxon>eudicotyledons</taxon>
        <taxon>Gunneridae</taxon>
        <taxon>Pentapetalae</taxon>
        <taxon>rosids</taxon>
        <taxon>fabids</taxon>
        <taxon>Malpighiales</taxon>
        <taxon>Euphorbiaceae</taxon>
        <taxon>Crotonoideae</taxon>
        <taxon>Jatropheae</taxon>
        <taxon>Jatropha</taxon>
    </lineage>
</organism>
<keyword evidence="2" id="KW-1185">Reference proteome</keyword>
<reference evidence="1 2" key="1">
    <citation type="journal article" date="2014" name="PLoS ONE">
        <title>Global Analysis of Gene Expression Profiles in Physic Nut (Jatropha curcas L.) Seedlings Exposed to Salt Stress.</title>
        <authorList>
            <person name="Zhang L."/>
            <person name="Zhang C."/>
            <person name="Wu P."/>
            <person name="Chen Y."/>
            <person name="Li M."/>
            <person name="Jiang H."/>
            <person name="Wu G."/>
        </authorList>
    </citation>
    <scope>NUCLEOTIDE SEQUENCE [LARGE SCALE GENOMIC DNA]</scope>
    <source>
        <strain evidence="2">cv. GZQX0401</strain>
        <tissue evidence="1">Young leaves</tissue>
    </source>
</reference>
<protein>
    <submittedName>
        <fullName evidence="1">Uncharacterized protein</fullName>
    </submittedName>
</protein>
<dbReference type="EMBL" id="KK914447">
    <property type="protein sequence ID" value="KDP36242.1"/>
    <property type="molecule type" value="Genomic_DNA"/>
</dbReference>
<sequence>MPWSPWARSQRASPLLSPFPAAASPLCAAMITGEATAVKLTAWNSSSIHCRFLSGLLVKDRPSPRVAVNLLCGSHRCKSP</sequence>
<accession>A0A067KJH3</accession>
<dbReference type="Proteomes" id="UP000027138">
    <property type="component" value="Unassembled WGS sequence"/>
</dbReference>
<name>A0A067KJH3_JATCU</name>
<gene>
    <name evidence="1" type="ORF">JCGZ_10303</name>
</gene>
<dbReference type="AlphaFoldDB" id="A0A067KJH3"/>
<evidence type="ECO:0000313" key="2">
    <source>
        <dbReference type="Proteomes" id="UP000027138"/>
    </source>
</evidence>
<evidence type="ECO:0000313" key="1">
    <source>
        <dbReference type="EMBL" id="KDP36242.1"/>
    </source>
</evidence>
<proteinExistence type="predicted"/>